<proteinExistence type="predicted"/>
<name>A0ACC6JHK8_9PSED</name>
<organism evidence="1 2">
    <name type="scientific">Pseudomonas synxantha</name>
    <dbReference type="NCBI Taxonomy" id="47883"/>
    <lineage>
        <taxon>Bacteria</taxon>
        <taxon>Pseudomonadati</taxon>
        <taxon>Pseudomonadota</taxon>
        <taxon>Gammaproteobacteria</taxon>
        <taxon>Pseudomonadales</taxon>
        <taxon>Pseudomonadaceae</taxon>
        <taxon>Pseudomonas</taxon>
    </lineage>
</organism>
<evidence type="ECO:0000313" key="2">
    <source>
        <dbReference type="Proteomes" id="UP001259420"/>
    </source>
</evidence>
<comment type="caution">
    <text evidence="1">The sequence shown here is derived from an EMBL/GenBank/DDBJ whole genome shotgun (WGS) entry which is preliminary data.</text>
</comment>
<protein>
    <submittedName>
        <fullName evidence="1">Uncharacterized protein</fullName>
    </submittedName>
</protein>
<evidence type="ECO:0000313" key="1">
    <source>
        <dbReference type="EMBL" id="MDR6605695.1"/>
    </source>
</evidence>
<reference evidence="1" key="1">
    <citation type="submission" date="2023-07" db="EMBL/GenBank/DDBJ databases">
        <title>Sorghum-associated microbial communities from plants grown in Nebraska, USA.</title>
        <authorList>
            <person name="Schachtman D."/>
        </authorList>
    </citation>
    <scope>NUCLEOTIDE SEQUENCE</scope>
    <source>
        <strain evidence="1">BE46</strain>
    </source>
</reference>
<accession>A0ACC6JHK8</accession>
<dbReference type="EMBL" id="JAVDSD010000001">
    <property type="protein sequence ID" value="MDR6605695.1"/>
    <property type="molecule type" value="Genomic_DNA"/>
</dbReference>
<sequence>MPDPLRTDPRRFPLHVHISVMLTFLLLLTGVVPGLFNYRQTTQIILSSSEKLFNRIEQDVRLDLHAPMNPFVIY</sequence>
<gene>
    <name evidence="1" type="ORF">J2X87_000746</name>
</gene>
<dbReference type="Proteomes" id="UP001259420">
    <property type="component" value="Unassembled WGS sequence"/>
</dbReference>
<keyword evidence="2" id="KW-1185">Reference proteome</keyword>